<protein>
    <submittedName>
        <fullName evidence="1">Uncharacterized protein</fullName>
    </submittedName>
</protein>
<comment type="caution">
    <text evidence="1">The sequence shown here is derived from an EMBL/GenBank/DDBJ whole genome shotgun (WGS) entry which is preliminary data.</text>
</comment>
<dbReference type="AlphaFoldDB" id="A0A7J7P451"/>
<reference evidence="1 2" key="1">
    <citation type="journal article" date="2020" name="IScience">
        <title>Genome Sequencing of the Endangered Kingdonia uniflora (Circaeasteraceae, Ranunculales) Reveals Potential Mechanisms of Evolutionary Specialization.</title>
        <authorList>
            <person name="Sun Y."/>
            <person name="Deng T."/>
            <person name="Zhang A."/>
            <person name="Moore M.J."/>
            <person name="Landis J.B."/>
            <person name="Lin N."/>
            <person name="Zhang H."/>
            <person name="Zhang X."/>
            <person name="Huang J."/>
            <person name="Zhang X."/>
            <person name="Sun H."/>
            <person name="Wang H."/>
        </authorList>
    </citation>
    <scope>NUCLEOTIDE SEQUENCE [LARGE SCALE GENOMIC DNA]</scope>
    <source>
        <strain evidence="1">TB1705</strain>
        <tissue evidence="1">Leaf</tissue>
    </source>
</reference>
<proteinExistence type="predicted"/>
<dbReference type="PANTHER" id="PTHR34190">
    <property type="entry name" value="EXPRESSED PROTEIN"/>
    <property type="match status" value="1"/>
</dbReference>
<keyword evidence="2" id="KW-1185">Reference proteome</keyword>
<gene>
    <name evidence="1" type="ORF">GIB67_033758</name>
</gene>
<accession>A0A7J7P451</accession>
<dbReference type="EMBL" id="JACGCM010000287">
    <property type="protein sequence ID" value="KAF6174226.1"/>
    <property type="molecule type" value="Genomic_DNA"/>
</dbReference>
<organism evidence="1 2">
    <name type="scientific">Kingdonia uniflora</name>
    <dbReference type="NCBI Taxonomy" id="39325"/>
    <lineage>
        <taxon>Eukaryota</taxon>
        <taxon>Viridiplantae</taxon>
        <taxon>Streptophyta</taxon>
        <taxon>Embryophyta</taxon>
        <taxon>Tracheophyta</taxon>
        <taxon>Spermatophyta</taxon>
        <taxon>Magnoliopsida</taxon>
        <taxon>Ranunculales</taxon>
        <taxon>Circaeasteraceae</taxon>
        <taxon>Kingdonia</taxon>
    </lineage>
</organism>
<evidence type="ECO:0000313" key="1">
    <source>
        <dbReference type="EMBL" id="KAF6174226.1"/>
    </source>
</evidence>
<dbReference type="Proteomes" id="UP000541444">
    <property type="component" value="Unassembled WGS sequence"/>
</dbReference>
<evidence type="ECO:0000313" key="2">
    <source>
        <dbReference type="Proteomes" id="UP000541444"/>
    </source>
</evidence>
<dbReference type="PANTHER" id="PTHR34190:SF10">
    <property type="entry name" value="TERNARY COMPLEX FACTOR MIP1 LEUCINE-ZIPPER DOMAIN-CONTAINING PROTEIN"/>
    <property type="match status" value="1"/>
</dbReference>
<name>A0A7J7P451_9MAGN</name>
<sequence>MSSKNNSFSSSIYALNFISPSASSPTGFHLQNRLARVTMEKENNLQVSSSPMPIISRLDRLDHLMQYLEEKQNLSRRCNEASLGWTEDDVPDKQQCKPLSSALDEVHLKGTLMERVAMLENRFVQLNLEMEEGNISRSSSSTVAVPENTKHCLPQKKDGEVLNGSKKEGDNIIPEEDFQEVCTIKLQCSSKRRMRKGNLSIMRYRKWLGWFQMGC</sequence>